<keyword evidence="1" id="KW-0812">Transmembrane</keyword>
<keyword evidence="3" id="KW-1185">Reference proteome</keyword>
<name>A0ABX3H8V3_PAEBO</name>
<keyword evidence="1" id="KW-1133">Transmembrane helix</keyword>
<dbReference type="RefSeq" id="WP_076111620.1">
    <property type="nucleotide sequence ID" value="NZ_MPTB01000020.1"/>
</dbReference>
<evidence type="ECO:0000256" key="1">
    <source>
        <dbReference type="SAM" id="Phobius"/>
    </source>
</evidence>
<evidence type="ECO:0008006" key="4">
    <source>
        <dbReference type="Google" id="ProtNLM"/>
    </source>
</evidence>
<comment type="caution">
    <text evidence="2">The sequence shown here is derived from an EMBL/GenBank/DDBJ whole genome shotgun (WGS) entry which is preliminary data.</text>
</comment>
<organism evidence="2 3">
    <name type="scientific">Paenibacillus borealis</name>
    <dbReference type="NCBI Taxonomy" id="160799"/>
    <lineage>
        <taxon>Bacteria</taxon>
        <taxon>Bacillati</taxon>
        <taxon>Bacillota</taxon>
        <taxon>Bacilli</taxon>
        <taxon>Bacillales</taxon>
        <taxon>Paenibacillaceae</taxon>
        <taxon>Paenibacillus</taxon>
    </lineage>
</organism>
<reference evidence="2 3" key="1">
    <citation type="submission" date="2016-10" db="EMBL/GenBank/DDBJ databases">
        <title>Paenibacillus species isolates.</title>
        <authorList>
            <person name="Beno S.M."/>
        </authorList>
    </citation>
    <scope>NUCLEOTIDE SEQUENCE [LARGE SCALE GENOMIC DNA]</scope>
    <source>
        <strain evidence="2 3">FSL H7-0744</strain>
    </source>
</reference>
<evidence type="ECO:0000313" key="2">
    <source>
        <dbReference type="EMBL" id="OMD46433.1"/>
    </source>
</evidence>
<protein>
    <recommendedName>
        <fullName evidence="4">DUF4367 domain-containing protein</fullName>
    </recommendedName>
</protein>
<evidence type="ECO:0000313" key="3">
    <source>
        <dbReference type="Proteomes" id="UP000187412"/>
    </source>
</evidence>
<dbReference type="Proteomes" id="UP000187412">
    <property type="component" value="Unassembled WGS sequence"/>
</dbReference>
<sequence length="329" mass="36886">MERTGIHSEYQDITAAAAPEQQLHTIEVTDKVMARIRTLDQKSDQKQGPRGIRFAGKTAATSGMLVMLLLITVTAYAATEYIQIRNKAGEVKVQHQATDPNWGKAAPAPYYQYMHKLMDFAEPGELIAYFFRGEALPEGAVSALQFKSKDLELNDYPALLAEMNKLNLPILPKEAKGYTFTKGKISPLGPSDAEISSNPLYRQTLNELIAEARQNTDRNLFMKILPWTKAGWFEGVYTKQGANISISATPLYGGYVQFMQDDDAAAEKLEVAGREIVYNRVVKPYVSYHYLSWYNEKQDAYYTVSTYGNRTLTKEQLLELAAELIQGGL</sequence>
<proteinExistence type="predicted"/>
<dbReference type="EMBL" id="MPTB01000020">
    <property type="protein sequence ID" value="OMD46433.1"/>
    <property type="molecule type" value="Genomic_DNA"/>
</dbReference>
<keyword evidence="1" id="KW-0472">Membrane</keyword>
<gene>
    <name evidence="2" type="ORF">BSK56_16495</name>
</gene>
<accession>A0ABX3H8V3</accession>
<feature type="transmembrane region" description="Helical" evidence="1">
    <location>
        <begin position="59"/>
        <end position="78"/>
    </location>
</feature>